<evidence type="ECO:0000313" key="4">
    <source>
        <dbReference type="EMBL" id="BDU70352.1"/>
    </source>
</evidence>
<name>A0ABN6UZ46_9BACT</name>
<gene>
    <name evidence="4" type="ORF">GETHOR_24530</name>
</gene>
<dbReference type="EMBL" id="AP027079">
    <property type="protein sequence ID" value="BDU70352.1"/>
    <property type="molecule type" value="Genomic_DNA"/>
</dbReference>
<keyword evidence="1" id="KW-0479">Metal-binding</keyword>
<protein>
    <recommendedName>
        <fullName evidence="3">NodB homology domain-containing protein</fullName>
    </recommendedName>
</protein>
<dbReference type="InterPro" id="IPR011330">
    <property type="entry name" value="Glyco_hydro/deAcase_b/a-brl"/>
</dbReference>
<organism evidence="4 5">
    <name type="scientific">Geothrix oryzae</name>
    <dbReference type="NCBI Taxonomy" id="2927975"/>
    <lineage>
        <taxon>Bacteria</taxon>
        <taxon>Pseudomonadati</taxon>
        <taxon>Acidobacteriota</taxon>
        <taxon>Holophagae</taxon>
        <taxon>Holophagales</taxon>
        <taxon>Holophagaceae</taxon>
        <taxon>Geothrix</taxon>
    </lineage>
</organism>
<proteinExistence type="predicted"/>
<evidence type="ECO:0000313" key="5">
    <source>
        <dbReference type="Proteomes" id="UP001242010"/>
    </source>
</evidence>
<dbReference type="Gene3D" id="3.20.20.370">
    <property type="entry name" value="Glycoside hydrolase/deacetylase"/>
    <property type="match status" value="1"/>
</dbReference>
<keyword evidence="5" id="KW-1185">Reference proteome</keyword>
<dbReference type="InterPro" id="IPR002509">
    <property type="entry name" value="NODB_dom"/>
</dbReference>
<dbReference type="SUPFAM" id="SSF88713">
    <property type="entry name" value="Glycoside hydrolase/deacetylase"/>
    <property type="match status" value="1"/>
</dbReference>
<dbReference type="PANTHER" id="PTHR10587:SF133">
    <property type="entry name" value="CHITIN DEACETYLASE 1-RELATED"/>
    <property type="match status" value="1"/>
</dbReference>
<dbReference type="Proteomes" id="UP001242010">
    <property type="component" value="Chromosome"/>
</dbReference>
<dbReference type="RefSeq" id="WP_286354070.1">
    <property type="nucleotide sequence ID" value="NZ_AP027079.1"/>
</dbReference>
<evidence type="ECO:0000256" key="2">
    <source>
        <dbReference type="ARBA" id="ARBA00022801"/>
    </source>
</evidence>
<dbReference type="Pfam" id="PF01522">
    <property type="entry name" value="Polysacc_deac_1"/>
    <property type="match status" value="1"/>
</dbReference>
<evidence type="ECO:0000256" key="1">
    <source>
        <dbReference type="ARBA" id="ARBA00022723"/>
    </source>
</evidence>
<reference evidence="5" key="1">
    <citation type="journal article" date="2023" name="Int. J. Syst. Evol. Microbiol.">
        <title>Mesoterricola silvestris gen. nov., sp. nov., Mesoterricola sediminis sp. nov., Geothrix oryzae sp. nov., Geothrix edaphica sp. nov., Geothrix rubra sp. nov., and Geothrix limicola sp. nov., six novel members of Acidobacteriota isolated from soils.</title>
        <authorList>
            <person name="Itoh H."/>
            <person name="Sugisawa Y."/>
            <person name="Mise K."/>
            <person name="Xu Z."/>
            <person name="Kuniyasu M."/>
            <person name="Ushijima N."/>
            <person name="Kawano K."/>
            <person name="Kobayashi E."/>
            <person name="Shiratori Y."/>
            <person name="Masuda Y."/>
            <person name="Senoo K."/>
        </authorList>
    </citation>
    <scope>NUCLEOTIDE SEQUENCE [LARGE SCALE GENOMIC DNA]</scope>
    <source>
        <strain evidence="5">Red222</strain>
    </source>
</reference>
<keyword evidence="2" id="KW-0378">Hydrolase</keyword>
<dbReference type="InterPro" id="IPR050248">
    <property type="entry name" value="Polysacc_deacetylase_ArnD"/>
</dbReference>
<feature type="domain" description="NodB homology" evidence="3">
    <location>
        <begin position="25"/>
        <end position="138"/>
    </location>
</feature>
<sequence length="307" mass="34593">MSFPSLIRALIRAVAWGFCCAVLTGQSLSITLDDGPNLSSTPRLSGDERNRRLLEAFRERGVRVVLFANGIRGGDSPEGIRWLEAWGRAGHRIGNHTYGHPNLEEVGLPRFKEEVLQLDRLIRGVPGYWPMLRFPYLREGRAGAERRAAQAMLKDLGYGVAPVSIPTYDWLFNERLQLLLQARPEADIAPIRTLYLRHLDEVLRGYRDLGDRLLGKDPVHTLLLHHNLLNALVMPDLLRMLDANGWKVVGPEEAYRDPIYAEDLSTMGYSESHLGALARKRRMLVAEVQRLEALLEGGKTALKEHAP</sequence>
<dbReference type="PANTHER" id="PTHR10587">
    <property type="entry name" value="GLYCOSYL TRANSFERASE-RELATED"/>
    <property type="match status" value="1"/>
</dbReference>
<evidence type="ECO:0000259" key="3">
    <source>
        <dbReference type="Pfam" id="PF01522"/>
    </source>
</evidence>
<accession>A0ABN6UZ46</accession>